<dbReference type="RefSeq" id="WP_181266314.1">
    <property type="nucleotide sequence ID" value="NZ_BAAAGB010000002.1"/>
</dbReference>
<keyword evidence="2" id="KW-1185">Reference proteome</keyword>
<gene>
    <name evidence="1" type="ORF">FG486_02520</name>
</gene>
<protein>
    <submittedName>
        <fullName evidence="1">Uncharacterized protein</fullName>
    </submittedName>
</protein>
<dbReference type="Proteomes" id="UP000589292">
    <property type="component" value="Unassembled WGS sequence"/>
</dbReference>
<accession>A0A7V8RB45</accession>
<dbReference type="EMBL" id="VDES01000001">
    <property type="protein sequence ID" value="MBA1373199.1"/>
    <property type="molecule type" value="Genomic_DNA"/>
</dbReference>
<proteinExistence type="predicted"/>
<evidence type="ECO:0000313" key="1">
    <source>
        <dbReference type="EMBL" id="MBA1373199.1"/>
    </source>
</evidence>
<name>A0A7V8RB45_9SPHN</name>
<evidence type="ECO:0000313" key="2">
    <source>
        <dbReference type="Proteomes" id="UP000589292"/>
    </source>
</evidence>
<reference evidence="1 2" key="1">
    <citation type="journal article" date="1994" name="Int. J. Syst. Bacteriol.">
        <title>Phylogenetic positions of novel aerobic, bacteriochlorophyll a-containing bacteria and description of Roseococcus thiosulfatophilus gen. nov., sp. nov., Erythromicrobium ramosum gen. nov., sp. nov., and Erythrobacter litoralis sp. nov.</title>
        <authorList>
            <person name="Yurkov V."/>
            <person name="Stackebrandt E."/>
            <person name="Holmes A."/>
            <person name="Fuerst J.A."/>
            <person name="Hugenholtz P."/>
            <person name="Golecki J."/>
            <person name="Gad'on N."/>
            <person name="Gorlenko V.M."/>
            <person name="Kompantseva E.I."/>
            <person name="Drews G."/>
        </authorList>
    </citation>
    <scope>NUCLEOTIDE SEQUENCE [LARGE SCALE GENOMIC DNA]</scope>
    <source>
        <strain evidence="1 2">KR-99</strain>
    </source>
</reference>
<dbReference type="AlphaFoldDB" id="A0A7V8RB45"/>
<sequence length="62" mass="6884">MEEIMRTALLAARQHVAGLLAAQDTDPSHPEFVPDMELLTAQTALRQMEDTYESQFGPLPAE</sequence>
<organism evidence="1 2">
    <name type="scientific">Sphingomonas ursincola</name>
    <dbReference type="NCBI Taxonomy" id="56361"/>
    <lineage>
        <taxon>Bacteria</taxon>
        <taxon>Pseudomonadati</taxon>
        <taxon>Pseudomonadota</taxon>
        <taxon>Alphaproteobacteria</taxon>
        <taxon>Sphingomonadales</taxon>
        <taxon>Sphingomonadaceae</taxon>
        <taxon>Sphingomonas</taxon>
    </lineage>
</organism>
<comment type="caution">
    <text evidence="1">The sequence shown here is derived from an EMBL/GenBank/DDBJ whole genome shotgun (WGS) entry which is preliminary data.</text>
</comment>